<dbReference type="RefSeq" id="WP_080809233.1">
    <property type="nucleotide sequence ID" value="NZ_LT828565.1"/>
</dbReference>
<dbReference type="EMBL" id="FWEV01000158">
    <property type="protein sequence ID" value="SLM30758.1"/>
    <property type="molecule type" value="Genomic_DNA"/>
</dbReference>
<comment type="subunit">
    <text evidence="3 8">Homodimer.</text>
</comment>
<gene>
    <name evidence="10" type="ORF">MTBBW1_2400012</name>
</gene>
<sequence length="216" mass="24777">MSKLLKKELEKIKNNLLALGAMIEDRLQTMGYAIENMDSKIARQIIEGDHEIDEAEVAIEEECLKLIALFQPVAIDLRFLVSVIKINNDMERIGDLTANVAHRLLIASKEKERNFIFDYSEMATRVKHMLKNSLDSFVNMDLELARTIKGMDDAVDKIKNHAYDMTKVFLKEHPDKAGYAINMFLISRHLERIADMATNIAEEIIYIIEGSIIRHT</sequence>
<dbReference type="InterPro" id="IPR028366">
    <property type="entry name" value="PhoU"/>
</dbReference>
<dbReference type="InterPro" id="IPR038078">
    <property type="entry name" value="PhoU-like_sf"/>
</dbReference>
<dbReference type="GO" id="GO:0045936">
    <property type="term" value="P:negative regulation of phosphate metabolic process"/>
    <property type="evidence" value="ECO:0007669"/>
    <property type="project" value="InterPro"/>
</dbReference>
<keyword evidence="5 8" id="KW-0963">Cytoplasm</keyword>
<proteinExistence type="inferred from homology"/>
<evidence type="ECO:0000259" key="9">
    <source>
        <dbReference type="Pfam" id="PF01895"/>
    </source>
</evidence>
<reference evidence="10 11" key="1">
    <citation type="submission" date="2017-03" db="EMBL/GenBank/DDBJ databases">
        <authorList>
            <person name="Afonso C.L."/>
            <person name="Miller P.J."/>
            <person name="Scott M.A."/>
            <person name="Spackman E."/>
            <person name="Goraichik I."/>
            <person name="Dimitrov K.M."/>
            <person name="Suarez D.L."/>
            <person name="Swayne D.E."/>
        </authorList>
    </citation>
    <scope>NUCLEOTIDE SEQUENCE [LARGE SCALE GENOMIC DNA]</scope>
    <source>
        <strain evidence="10">PRJEB14757</strain>
    </source>
</reference>
<evidence type="ECO:0000256" key="3">
    <source>
        <dbReference type="ARBA" id="ARBA00011738"/>
    </source>
</evidence>
<accession>A0A1W1HEE1</accession>
<dbReference type="GO" id="GO:0005737">
    <property type="term" value="C:cytoplasm"/>
    <property type="evidence" value="ECO:0007669"/>
    <property type="project" value="UniProtKB-SubCell"/>
</dbReference>
<dbReference type="PANTHER" id="PTHR42930">
    <property type="entry name" value="PHOSPHATE-SPECIFIC TRANSPORT SYSTEM ACCESSORY PROTEIN PHOU"/>
    <property type="match status" value="1"/>
</dbReference>
<evidence type="ECO:0000256" key="6">
    <source>
        <dbReference type="ARBA" id="ARBA00022592"/>
    </source>
</evidence>
<evidence type="ECO:0000256" key="5">
    <source>
        <dbReference type="ARBA" id="ARBA00022490"/>
    </source>
</evidence>
<protein>
    <recommendedName>
        <fullName evidence="8">Phosphate-specific transport system accessory protein PhoU</fullName>
    </recommendedName>
</protein>
<comment type="function">
    <text evidence="7 8">Plays a role in the regulation of phosphate uptake.</text>
</comment>
<name>A0A1W1HEE1_9BACT</name>
<dbReference type="NCBIfam" id="TIGR02135">
    <property type="entry name" value="phoU_full"/>
    <property type="match status" value="1"/>
</dbReference>
<dbReference type="InterPro" id="IPR026022">
    <property type="entry name" value="PhoU_dom"/>
</dbReference>
<dbReference type="PANTHER" id="PTHR42930:SF3">
    <property type="entry name" value="PHOSPHATE-SPECIFIC TRANSPORT SYSTEM ACCESSORY PROTEIN PHOU"/>
    <property type="match status" value="1"/>
</dbReference>
<comment type="similarity">
    <text evidence="2 8">Belongs to the PhoU family.</text>
</comment>
<feature type="domain" description="PhoU" evidence="9">
    <location>
        <begin position="18"/>
        <end position="103"/>
    </location>
</feature>
<feature type="domain" description="PhoU" evidence="9">
    <location>
        <begin position="120"/>
        <end position="204"/>
    </location>
</feature>
<evidence type="ECO:0000256" key="1">
    <source>
        <dbReference type="ARBA" id="ARBA00004496"/>
    </source>
</evidence>
<dbReference type="OrthoDB" id="9814256at2"/>
<comment type="subcellular location">
    <subcellularLocation>
        <location evidence="1 8">Cytoplasm</location>
    </subcellularLocation>
</comment>
<dbReference type="AlphaFoldDB" id="A0A1W1HEE1"/>
<dbReference type="Proteomes" id="UP000191931">
    <property type="component" value="Unassembled WGS sequence"/>
</dbReference>
<organism evidence="10 11">
    <name type="scientific">Desulfamplus magnetovallimortis</name>
    <dbReference type="NCBI Taxonomy" id="1246637"/>
    <lineage>
        <taxon>Bacteria</taxon>
        <taxon>Pseudomonadati</taxon>
        <taxon>Thermodesulfobacteriota</taxon>
        <taxon>Desulfobacteria</taxon>
        <taxon>Desulfobacterales</taxon>
        <taxon>Desulfobacteraceae</taxon>
        <taxon>Desulfamplus</taxon>
    </lineage>
</organism>
<keyword evidence="6 8" id="KW-0592">Phosphate transport</keyword>
<dbReference type="GO" id="GO:0030643">
    <property type="term" value="P:intracellular phosphate ion homeostasis"/>
    <property type="evidence" value="ECO:0007669"/>
    <property type="project" value="InterPro"/>
</dbReference>
<dbReference type="PIRSF" id="PIRSF003107">
    <property type="entry name" value="PhoU"/>
    <property type="match status" value="1"/>
</dbReference>
<evidence type="ECO:0000313" key="10">
    <source>
        <dbReference type="EMBL" id="SLM30758.1"/>
    </source>
</evidence>
<dbReference type="SUPFAM" id="SSF109755">
    <property type="entry name" value="PhoU-like"/>
    <property type="match status" value="1"/>
</dbReference>
<dbReference type="FunFam" id="1.20.58.220:FF:000004">
    <property type="entry name" value="Phosphate-specific transport system accessory protein PhoU"/>
    <property type="match status" value="1"/>
</dbReference>
<evidence type="ECO:0000256" key="4">
    <source>
        <dbReference type="ARBA" id="ARBA00022448"/>
    </source>
</evidence>
<dbReference type="Gene3D" id="1.20.58.220">
    <property type="entry name" value="Phosphate transport system protein phou homolog 2, domain 2"/>
    <property type="match status" value="1"/>
</dbReference>
<keyword evidence="4 8" id="KW-0813">Transport</keyword>
<evidence type="ECO:0000313" key="11">
    <source>
        <dbReference type="Proteomes" id="UP000191931"/>
    </source>
</evidence>
<evidence type="ECO:0000256" key="8">
    <source>
        <dbReference type="PIRNR" id="PIRNR003107"/>
    </source>
</evidence>
<dbReference type="GO" id="GO:0006817">
    <property type="term" value="P:phosphate ion transport"/>
    <property type="evidence" value="ECO:0007669"/>
    <property type="project" value="UniProtKB-KW"/>
</dbReference>
<evidence type="ECO:0000256" key="2">
    <source>
        <dbReference type="ARBA" id="ARBA00008107"/>
    </source>
</evidence>
<dbReference type="STRING" id="1246637.MTBBW1_2400012"/>
<keyword evidence="11" id="KW-1185">Reference proteome</keyword>
<dbReference type="Pfam" id="PF01895">
    <property type="entry name" value="PhoU"/>
    <property type="match status" value="2"/>
</dbReference>
<evidence type="ECO:0000256" key="7">
    <source>
        <dbReference type="ARBA" id="ARBA00056181"/>
    </source>
</evidence>